<dbReference type="PRINTS" id="PR00110">
    <property type="entry name" value="ALPHAAMYLASE"/>
</dbReference>
<evidence type="ECO:0000256" key="1">
    <source>
        <dbReference type="ARBA" id="ARBA00001913"/>
    </source>
</evidence>
<dbReference type="InterPro" id="IPR032812">
    <property type="entry name" value="SbsA_Ig"/>
</dbReference>
<evidence type="ECO:0000256" key="3">
    <source>
        <dbReference type="ARBA" id="ARBA00022723"/>
    </source>
</evidence>
<comment type="cofactor">
    <cofactor evidence="1">
        <name>Ca(2+)</name>
        <dbReference type="ChEBI" id="CHEBI:29108"/>
    </cofactor>
</comment>
<feature type="signal peptide" evidence="6">
    <location>
        <begin position="1"/>
        <end position="27"/>
    </location>
</feature>
<comment type="similarity">
    <text evidence="2 5">Belongs to the glycosyl hydrolase 13 family.</text>
</comment>
<reference evidence="8" key="1">
    <citation type="submission" date="2020-07" db="EMBL/GenBank/DDBJ databases">
        <title>Huge and variable diversity of episymbiotic CPR bacteria and DPANN archaea in groundwater ecosystems.</title>
        <authorList>
            <person name="He C.Y."/>
            <person name="Keren R."/>
            <person name="Whittaker M."/>
            <person name="Farag I.F."/>
            <person name="Doudna J."/>
            <person name="Cate J.H.D."/>
            <person name="Banfield J.F."/>
        </authorList>
    </citation>
    <scope>NUCLEOTIDE SEQUENCE</scope>
    <source>
        <strain evidence="8">NC_groundwater_1813_Pr3_B-0.1um_71_17</strain>
    </source>
</reference>
<dbReference type="Proteomes" id="UP000696931">
    <property type="component" value="Unassembled WGS sequence"/>
</dbReference>
<feature type="chain" id="PRO_5037588362" description="Glycosyl hydrolase family 13 catalytic domain-containing protein" evidence="6">
    <location>
        <begin position="28"/>
        <end position="1040"/>
    </location>
</feature>
<dbReference type="Gene3D" id="2.60.40.1180">
    <property type="entry name" value="Golgi alpha-mannosidase II"/>
    <property type="match status" value="1"/>
</dbReference>
<sequence length="1040" mass="111344">MRFSLRGGLAALLACLALSAAVRPALALTPSPMWKDQVIYQVVTDRFFNGNTANDAVEGNYAPADGYRTHGGDFAGLRQKLDYLQMLGVTALWISPVVINTGGEYHGYAAKDLYTIAPHMGTKAELQALVADCHARGMYVVIDVVCNHMGTLLTSTAPGYPAYNYPAGYPLSWRDTNNRYPGFFSDPSKFHNYGDVSNWSGTEQVLGAIFGLNDIKTEDASVQAELIAAYRQLIADTDCDGYRVDTVKHVDGGFWDAWCPGIHQWAAVQGKGDFLMFGEVFDGDAVAGPFTGTMGSASYRFDSMLWYGMYWTTNNVWGGNGAPQDIVNTYSGRTVFDPTVQDRLVTFLDNHDNARFQAAGVANQDQSRARAALAWLLTSDAIPCVYYGTEQEFDGGGDPWCREDMWDGQWNFGPSLGNNFKESHTLFRWTRTLIDARKRHEALRRGTITHLYAEAAAPGLYAFGRESETDSVVVAINSSNAPLTQTLVTLWPPGTVVGDALDPVVRDVVGAGGALTVALPARGARVYESLASRGSALAQSLDRLVVETTFPGHDQSLNDRRSKLRVVFDRAVDPATVASSAHFSPAVAGTWTVQGREAAFFPAAAWPSSQVVSWSFDTTLRALDGRRIGVAYDSRFRTNAYTTGITVPSGYSADRIARQNFGAPVSVVPAPWVGPDVMLVSDVSKDRIFTLTSGGDFGHWIGDSRWTKSYGFTRCSTGVSLATNGTALYRVDDRRYVTALSGVYNAASFGSIVHGAGAAWGRRTIVGEPAANRLSTLDASGLLQPFASSIHAPMGMTFGGGGQWGDLLYVCDPSLTASNGQLDGASRIAYVTSAGVVGTFAQDATLLKGAGSIAIDQSGKFNHDLFVADLFNERVLRITHGGAISIFATGFANLSGTQCLAFGPDGALYVADAGSGDSFTRASGLSAQGQVIRIVPDVAVADAAPSPRAGLELSPAMPNPSGGEVALRWTLPVAGHARVGVYDVSGRHVRTLADGALPAGVHERRWDGRDARGALAPAGLYFVRLEAAGERRTTRVVRLP</sequence>
<dbReference type="InterPro" id="IPR013780">
    <property type="entry name" value="Glyco_hydro_b"/>
</dbReference>
<dbReference type="AlphaFoldDB" id="A0A933SA26"/>
<keyword evidence="4 6" id="KW-0732">Signal</keyword>
<dbReference type="Gene3D" id="2.60.40.3710">
    <property type="match status" value="1"/>
</dbReference>
<proteinExistence type="inferred from homology"/>
<dbReference type="InterPro" id="IPR025965">
    <property type="entry name" value="FlgD/Vpr_Ig-like"/>
</dbReference>
<dbReference type="SUPFAM" id="SSF51445">
    <property type="entry name" value="(Trans)glycosidases"/>
    <property type="match status" value="1"/>
</dbReference>
<accession>A0A933SA26</accession>
<dbReference type="EMBL" id="JACRIW010000027">
    <property type="protein sequence ID" value="MBI5168499.1"/>
    <property type="molecule type" value="Genomic_DNA"/>
</dbReference>
<evidence type="ECO:0000256" key="6">
    <source>
        <dbReference type="SAM" id="SignalP"/>
    </source>
</evidence>
<dbReference type="InterPro" id="IPR011042">
    <property type="entry name" value="6-blade_b-propeller_TolB-like"/>
</dbReference>
<dbReference type="PANTHER" id="PTHR10357">
    <property type="entry name" value="ALPHA-AMYLASE FAMILY MEMBER"/>
    <property type="match status" value="1"/>
</dbReference>
<dbReference type="InterPro" id="IPR017853">
    <property type="entry name" value="GH"/>
</dbReference>
<evidence type="ECO:0000256" key="4">
    <source>
        <dbReference type="ARBA" id="ARBA00022729"/>
    </source>
</evidence>
<evidence type="ECO:0000313" key="8">
    <source>
        <dbReference type="EMBL" id="MBI5168499.1"/>
    </source>
</evidence>
<dbReference type="Pfam" id="PF00128">
    <property type="entry name" value="Alpha-amylase"/>
    <property type="match status" value="1"/>
</dbReference>
<dbReference type="Gene3D" id="2.60.40.4070">
    <property type="match status" value="1"/>
</dbReference>
<name>A0A933SA26_UNCEI</name>
<evidence type="ECO:0000313" key="9">
    <source>
        <dbReference type="Proteomes" id="UP000696931"/>
    </source>
</evidence>
<dbReference type="Gene3D" id="3.20.20.80">
    <property type="entry name" value="Glycosidases"/>
    <property type="match status" value="1"/>
</dbReference>
<evidence type="ECO:0000259" key="7">
    <source>
        <dbReference type="SMART" id="SM00642"/>
    </source>
</evidence>
<dbReference type="Gene3D" id="2.120.10.30">
    <property type="entry name" value="TolB, C-terminal domain"/>
    <property type="match status" value="1"/>
</dbReference>
<organism evidence="8 9">
    <name type="scientific">Eiseniibacteriota bacterium</name>
    <dbReference type="NCBI Taxonomy" id="2212470"/>
    <lineage>
        <taxon>Bacteria</taxon>
        <taxon>Candidatus Eiseniibacteriota</taxon>
    </lineage>
</organism>
<dbReference type="SMART" id="SM00642">
    <property type="entry name" value="Aamy"/>
    <property type="match status" value="1"/>
</dbReference>
<gene>
    <name evidence="8" type="ORF">HZA61_03325</name>
</gene>
<evidence type="ECO:0000256" key="2">
    <source>
        <dbReference type="ARBA" id="ARBA00008061"/>
    </source>
</evidence>
<dbReference type="InterPro" id="IPR006046">
    <property type="entry name" value="Alpha_amylase"/>
</dbReference>
<keyword evidence="3" id="KW-0479">Metal-binding</keyword>
<dbReference type="Pfam" id="PF13205">
    <property type="entry name" value="Big_5"/>
    <property type="match status" value="1"/>
</dbReference>
<dbReference type="InterPro" id="IPR006047">
    <property type="entry name" value="GH13_cat_dom"/>
</dbReference>
<comment type="caution">
    <text evidence="8">The sequence shown here is derived from an EMBL/GenBank/DDBJ whole genome shotgun (WGS) entry which is preliminary data.</text>
</comment>
<feature type="domain" description="Glycosyl hydrolase family 13 catalytic" evidence="7">
    <location>
        <begin position="41"/>
        <end position="437"/>
    </location>
</feature>
<dbReference type="Pfam" id="PF13860">
    <property type="entry name" value="FlgD_ig"/>
    <property type="match status" value="1"/>
</dbReference>
<dbReference type="SUPFAM" id="SSF51011">
    <property type="entry name" value="Glycosyl hydrolase domain"/>
    <property type="match status" value="1"/>
</dbReference>
<dbReference type="SUPFAM" id="SSF63829">
    <property type="entry name" value="Calcium-dependent phosphotriesterase"/>
    <property type="match status" value="2"/>
</dbReference>
<protein>
    <recommendedName>
        <fullName evidence="7">Glycosyl hydrolase family 13 catalytic domain-containing protein</fullName>
    </recommendedName>
</protein>
<dbReference type="GO" id="GO:0004556">
    <property type="term" value="F:alpha-amylase activity"/>
    <property type="evidence" value="ECO:0007669"/>
    <property type="project" value="InterPro"/>
</dbReference>
<evidence type="ECO:0000256" key="5">
    <source>
        <dbReference type="RuleBase" id="RU003615"/>
    </source>
</evidence>
<dbReference type="PANTHER" id="PTHR10357:SF215">
    <property type="entry name" value="ALPHA-AMYLASE 1"/>
    <property type="match status" value="1"/>
</dbReference>
<dbReference type="GO" id="GO:0046872">
    <property type="term" value="F:metal ion binding"/>
    <property type="evidence" value="ECO:0007669"/>
    <property type="project" value="UniProtKB-KW"/>
</dbReference>
<dbReference type="GO" id="GO:0005975">
    <property type="term" value="P:carbohydrate metabolic process"/>
    <property type="evidence" value="ECO:0007669"/>
    <property type="project" value="InterPro"/>
</dbReference>